<dbReference type="InterPro" id="IPR036374">
    <property type="entry name" value="OxRdtase_Mopterin-bd_sf"/>
</dbReference>
<dbReference type="SUPFAM" id="SSF56524">
    <property type="entry name" value="Oxidoreductase molybdopterin-binding domain"/>
    <property type="match status" value="1"/>
</dbReference>
<reference evidence="3" key="1">
    <citation type="submission" date="2022-02" db="EMBL/GenBank/DDBJ databases">
        <authorList>
            <person name="Leng L."/>
        </authorList>
    </citation>
    <scope>NUCLEOTIDE SEQUENCE</scope>
    <source>
        <strain evidence="3">JI</strain>
    </source>
</reference>
<comment type="caution">
    <text evidence="3">The sequence shown here is derived from an EMBL/GenBank/DDBJ whole genome shotgun (WGS) entry which is preliminary data.</text>
</comment>
<dbReference type="RefSeq" id="WP_277444433.1">
    <property type="nucleotide sequence ID" value="NZ_JAKOAV010000022.1"/>
</dbReference>
<keyword evidence="4" id="KW-1185">Reference proteome</keyword>
<dbReference type="PROSITE" id="PS51257">
    <property type="entry name" value="PROKAR_LIPOPROTEIN"/>
    <property type="match status" value="1"/>
</dbReference>
<dbReference type="Gene3D" id="3.90.420.10">
    <property type="entry name" value="Oxidoreductase, molybdopterin-binding domain"/>
    <property type="match status" value="1"/>
</dbReference>
<dbReference type="InterPro" id="IPR000572">
    <property type="entry name" value="OxRdtase_Mopterin-bd_dom"/>
</dbReference>
<dbReference type="EMBL" id="JAKOAV010000022">
    <property type="protein sequence ID" value="MDF9409021.1"/>
    <property type="molecule type" value="Genomic_DNA"/>
</dbReference>
<organism evidence="3 4">
    <name type="scientific">Pelotomaculum isophthalicicum JI</name>
    <dbReference type="NCBI Taxonomy" id="947010"/>
    <lineage>
        <taxon>Bacteria</taxon>
        <taxon>Bacillati</taxon>
        <taxon>Bacillota</taxon>
        <taxon>Clostridia</taxon>
        <taxon>Eubacteriales</taxon>
        <taxon>Desulfotomaculaceae</taxon>
        <taxon>Pelotomaculum</taxon>
    </lineage>
</organism>
<dbReference type="Proteomes" id="UP001154312">
    <property type="component" value="Unassembled WGS sequence"/>
</dbReference>
<evidence type="ECO:0000313" key="3">
    <source>
        <dbReference type="EMBL" id="MDF9409021.1"/>
    </source>
</evidence>
<evidence type="ECO:0000259" key="2">
    <source>
        <dbReference type="Pfam" id="PF00174"/>
    </source>
</evidence>
<evidence type="ECO:0000256" key="1">
    <source>
        <dbReference type="SAM" id="MobiDB-lite"/>
    </source>
</evidence>
<dbReference type="InterPro" id="IPR026876">
    <property type="entry name" value="Fn3_assoc_repeat"/>
</dbReference>
<feature type="region of interest" description="Disordered" evidence="1">
    <location>
        <begin position="29"/>
        <end position="48"/>
    </location>
</feature>
<sequence length="307" mass="32924">MFKKIGLITFLLVIGLSLLTGCQGQKREVNPASAGRAPESQVNQAAGKAGSGEVVLTVKGSGVEHETKYNLDELKSMTDALAGECYSTVNNWPAKKFFVGKGVLVSQLLRKAGIKDEARTITVTAADGYNATLTREQLDEKRYCFPNLQKGSAEGAREVPAILAWEHQEGASDLSKAVGGNLRLLFGQKGMNDVVTAAYVKDVATIEVSTAPPGRWDVVGAEPAPGKVKRGTGVVLSHPGLDRVKIYYTLDGSTPDIKSLVYNPSATYFQPDLIKPIPVDKPVTIKAIVIGYGKHDSQVATFKYDVE</sequence>
<protein>
    <submittedName>
        <fullName evidence="3">Chitobiase/beta-hexosaminidase C-terminal domain-containing protein</fullName>
    </submittedName>
</protein>
<feature type="domain" description="Oxidoreductase molybdopterin-binding" evidence="2">
    <location>
        <begin position="56"/>
        <end position="212"/>
    </location>
</feature>
<dbReference type="AlphaFoldDB" id="A0A9X4H2M4"/>
<gene>
    <name evidence="3" type="ORF">L7E55_11725</name>
</gene>
<dbReference type="Pfam" id="PF13287">
    <property type="entry name" value="Fn3_assoc"/>
    <property type="match status" value="1"/>
</dbReference>
<dbReference type="Pfam" id="PF00174">
    <property type="entry name" value="Oxidored_molyb"/>
    <property type="match status" value="1"/>
</dbReference>
<accession>A0A9X4H2M4</accession>
<name>A0A9X4H2M4_9FIRM</name>
<proteinExistence type="predicted"/>
<evidence type="ECO:0000313" key="4">
    <source>
        <dbReference type="Proteomes" id="UP001154312"/>
    </source>
</evidence>